<evidence type="ECO:0000313" key="7">
    <source>
        <dbReference type="Proteomes" id="UP000318825"/>
    </source>
</evidence>
<evidence type="ECO:0000256" key="3">
    <source>
        <dbReference type="ARBA" id="ARBA00022989"/>
    </source>
</evidence>
<evidence type="ECO:0000256" key="2">
    <source>
        <dbReference type="ARBA" id="ARBA00022692"/>
    </source>
</evidence>
<feature type="region of interest" description="Disordered" evidence="5">
    <location>
        <begin position="1"/>
        <end position="28"/>
    </location>
</feature>
<keyword evidence="6" id="KW-0482">Metalloprotease</keyword>
<feature type="compositionally biased region" description="Basic and acidic residues" evidence="5">
    <location>
        <begin position="1"/>
        <end position="18"/>
    </location>
</feature>
<dbReference type="PANTHER" id="PTHR30168:SF0">
    <property type="entry name" value="INNER MEMBRANE PROTEIN"/>
    <property type="match status" value="1"/>
</dbReference>
<dbReference type="Pfam" id="PF04228">
    <property type="entry name" value="Zn_peptidase"/>
    <property type="match status" value="1"/>
</dbReference>
<dbReference type="EMBL" id="BJNF01000006">
    <property type="protein sequence ID" value="GEC14481.1"/>
    <property type="molecule type" value="Genomic_DNA"/>
</dbReference>
<keyword evidence="4" id="KW-0472">Membrane</keyword>
<evidence type="ECO:0000256" key="1">
    <source>
        <dbReference type="ARBA" id="ARBA00004167"/>
    </source>
</evidence>
<keyword evidence="3" id="KW-1133">Transmembrane helix</keyword>
<evidence type="ECO:0000313" key="6">
    <source>
        <dbReference type="EMBL" id="GEC14481.1"/>
    </source>
</evidence>
<dbReference type="OrthoDB" id="9774900at2"/>
<dbReference type="GO" id="GO:0006508">
    <property type="term" value="P:proteolysis"/>
    <property type="evidence" value="ECO:0007669"/>
    <property type="project" value="UniProtKB-KW"/>
</dbReference>
<dbReference type="GO" id="GO:0008237">
    <property type="term" value="F:metallopeptidase activity"/>
    <property type="evidence" value="ECO:0007669"/>
    <property type="project" value="UniProtKB-KW"/>
</dbReference>
<protein>
    <submittedName>
        <fullName evidence="6">Metalloprotease</fullName>
    </submittedName>
</protein>
<dbReference type="PANTHER" id="PTHR30168">
    <property type="entry name" value="PUTATIVE MEMBRANE PROTEIN YPFJ"/>
    <property type="match status" value="1"/>
</dbReference>
<organism evidence="6 7">
    <name type="scientific">Nitrobacter winogradskyi</name>
    <name type="common">Nitrobacter agilis</name>
    <dbReference type="NCBI Taxonomy" id="913"/>
    <lineage>
        <taxon>Bacteria</taxon>
        <taxon>Pseudomonadati</taxon>
        <taxon>Pseudomonadota</taxon>
        <taxon>Alphaproteobacteria</taxon>
        <taxon>Hyphomicrobiales</taxon>
        <taxon>Nitrobacteraceae</taxon>
        <taxon>Nitrobacter</taxon>
    </lineage>
</organism>
<comment type="subcellular location">
    <subcellularLocation>
        <location evidence="1">Membrane</location>
        <topology evidence="1">Single-pass membrane protein</topology>
    </subcellularLocation>
</comment>
<evidence type="ECO:0000256" key="4">
    <source>
        <dbReference type="ARBA" id="ARBA00023136"/>
    </source>
</evidence>
<keyword evidence="6" id="KW-0378">Hydrolase</keyword>
<keyword evidence="6" id="KW-0645">Protease</keyword>
<keyword evidence="2" id="KW-0812">Transmembrane</keyword>
<dbReference type="Proteomes" id="UP000318825">
    <property type="component" value="Unassembled WGS sequence"/>
</dbReference>
<comment type="caution">
    <text evidence="6">The sequence shown here is derived from an EMBL/GenBank/DDBJ whole genome shotgun (WGS) entry which is preliminary data.</text>
</comment>
<name>A0A4Y3W8U1_NITWI</name>
<accession>A0A4Y3W8U1</accession>
<feature type="compositionally biased region" description="Gly residues" evidence="5">
    <location>
        <begin position="19"/>
        <end position="28"/>
    </location>
</feature>
<dbReference type="InterPro" id="IPR007343">
    <property type="entry name" value="Uncharacterised_pept_Zn_put"/>
</dbReference>
<proteinExistence type="predicted"/>
<dbReference type="GO" id="GO:0016020">
    <property type="term" value="C:membrane"/>
    <property type="evidence" value="ECO:0007669"/>
    <property type="project" value="UniProtKB-SubCell"/>
</dbReference>
<reference evidence="6 7" key="1">
    <citation type="submission" date="2019-06" db="EMBL/GenBank/DDBJ databases">
        <title>Whole genome shotgun sequence of Nitrobacter winogradskyi NBRC 14297.</title>
        <authorList>
            <person name="Hosoyama A."/>
            <person name="Uohara A."/>
            <person name="Ohji S."/>
            <person name="Ichikawa N."/>
        </authorList>
    </citation>
    <scope>NUCLEOTIDE SEQUENCE [LARGE SCALE GENOMIC DNA]</scope>
    <source>
        <strain evidence="6 7">NBRC 14297</strain>
    </source>
</reference>
<dbReference type="RefSeq" id="WP_141382146.1">
    <property type="nucleotide sequence ID" value="NZ_BJNF01000006.1"/>
</dbReference>
<dbReference type="AlphaFoldDB" id="A0A4Y3W8U1"/>
<feature type="region of interest" description="Disordered" evidence="5">
    <location>
        <begin position="72"/>
        <end position="92"/>
    </location>
</feature>
<sequence length="311" mass="33307">MRDDDFRRSDNIDDRRGEGGFGGGGGGGFGFPRGRGGLGIGTILILGIVGYAFGIDPRLLIGGAEILTGGGQAPSYQTDGRGSQGKPGAPTDEMGSMISGVLGEIDDRWDEIFQASGQRYSGPRIVLFRNATNGGRCGMAQSAMGPFYCPPDKQIFLDTEFFKQVETRFRGCSGSACRFTAAYIIAHEAGHHIQNLLGILPKVSRLQQQAGSKAEANALQVRVELQADCLSGVWVNRQSKKRPNFLEPGDIEAALTTASAIGDDTLQRKSTGRVVPDSFTHGSAAQRKRWFMTGYQQGTVQACNTFATDDL</sequence>
<gene>
    <name evidence="6" type="ORF">NWI01_03730</name>
</gene>
<evidence type="ECO:0000256" key="5">
    <source>
        <dbReference type="SAM" id="MobiDB-lite"/>
    </source>
</evidence>